<dbReference type="AlphaFoldDB" id="A0A5C1A8W9"/>
<dbReference type="OrthoDB" id="289890at2"/>
<proteinExistence type="predicted"/>
<dbReference type="Pfam" id="PF12728">
    <property type="entry name" value="HTH_17"/>
    <property type="match status" value="1"/>
</dbReference>
<gene>
    <name evidence="2" type="ORF">PX52LOC_01546</name>
</gene>
<feature type="domain" description="Helix-turn-helix" evidence="1">
    <location>
        <begin position="16"/>
        <end position="67"/>
    </location>
</feature>
<name>A0A5C1A8W9_9BACT</name>
<evidence type="ECO:0000313" key="2">
    <source>
        <dbReference type="EMBL" id="QEL14653.1"/>
    </source>
</evidence>
<dbReference type="KEGG" id="lrs:PX52LOC_01546"/>
<evidence type="ECO:0000313" key="3">
    <source>
        <dbReference type="Proteomes" id="UP000324974"/>
    </source>
</evidence>
<evidence type="ECO:0000259" key="1">
    <source>
        <dbReference type="Pfam" id="PF12728"/>
    </source>
</evidence>
<dbReference type="InterPro" id="IPR041657">
    <property type="entry name" value="HTH_17"/>
</dbReference>
<dbReference type="EMBL" id="CP042425">
    <property type="protein sequence ID" value="QEL14653.1"/>
    <property type="molecule type" value="Genomic_DNA"/>
</dbReference>
<dbReference type="InterPro" id="IPR036388">
    <property type="entry name" value="WH-like_DNA-bd_sf"/>
</dbReference>
<dbReference type="Proteomes" id="UP000324974">
    <property type="component" value="Chromosome"/>
</dbReference>
<sequence length="78" mass="8594">MTTAAPPAKPIPEQHLLTEDEAANLLRVKPNTLATWRMSGRYNLPFVRVGRAIRYRAADVTAWVDSRCSPGTTKKTAG</sequence>
<keyword evidence="3" id="KW-1185">Reference proteome</keyword>
<protein>
    <recommendedName>
        <fullName evidence="1">Helix-turn-helix domain-containing protein</fullName>
    </recommendedName>
</protein>
<reference evidence="3" key="1">
    <citation type="submission" date="2019-08" db="EMBL/GenBank/DDBJ databases">
        <title>Limnoglobus roseus gen. nov., sp. nov., a novel freshwater planctomycete with a giant genome from the family Gemmataceae.</title>
        <authorList>
            <person name="Kulichevskaya I.S."/>
            <person name="Naumoff D.G."/>
            <person name="Miroshnikov K."/>
            <person name="Ivanova A."/>
            <person name="Philippov D.A."/>
            <person name="Hakobyan A."/>
            <person name="Rijpstra I.C."/>
            <person name="Sinninghe Damste J.S."/>
            <person name="Liesack W."/>
            <person name="Dedysh S.N."/>
        </authorList>
    </citation>
    <scope>NUCLEOTIDE SEQUENCE [LARGE SCALE GENOMIC DNA]</scope>
    <source>
        <strain evidence="3">PX52</strain>
    </source>
</reference>
<dbReference type="RefSeq" id="WP_149109532.1">
    <property type="nucleotide sequence ID" value="NZ_CP042425.1"/>
</dbReference>
<accession>A0A5C1A8W9</accession>
<organism evidence="2 3">
    <name type="scientific">Limnoglobus roseus</name>
    <dbReference type="NCBI Taxonomy" id="2598579"/>
    <lineage>
        <taxon>Bacteria</taxon>
        <taxon>Pseudomonadati</taxon>
        <taxon>Planctomycetota</taxon>
        <taxon>Planctomycetia</taxon>
        <taxon>Gemmatales</taxon>
        <taxon>Gemmataceae</taxon>
        <taxon>Limnoglobus</taxon>
    </lineage>
</organism>
<dbReference type="Gene3D" id="1.10.10.10">
    <property type="entry name" value="Winged helix-like DNA-binding domain superfamily/Winged helix DNA-binding domain"/>
    <property type="match status" value="1"/>
</dbReference>
<dbReference type="SUPFAM" id="SSF46955">
    <property type="entry name" value="Putative DNA-binding domain"/>
    <property type="match status" value="1"/>
</dbReference>
<dbReference type="InterPro" id="IPR009061">
    <property type="entry name" value="DNA-bd_dom_put_sf"/>
</dbReference>